<protein>
    <submittedName>
        <fullName evidence="1">Uncharacterized protein</fullName>
    </submittedName>
</protein>
<dbReference type="Proteomes" id="UP000232688">
    <property type="component" value="Unassembled WGS sequence"/>
</dbReference>
<reference evidence="1 2" key="1">
    <citation type="submission" date="2017-10" db="EMBL/GenBank/DDBJ databases">
        <title>Extensive intraspecific genome diversity in a model arbuscular mycorrhizal fungus.</title>
        <authorList>
            <person name="Chen E.C.H."/>
            <person name="Morin E."/>
            <person name="Baudet D."/>
            <person name="Noel J."/>
            <person name="Ndikumana S."/>
            <person name="Charron P."/>
            <person name="St-Onge C."/>
            <person name="Giorgi J."/>
            <person name="Grigoriev I.V."/>
            <person name="Roux C."/>
            <person name="Martin F.M."/>
            <person name="Corradi N."/>
        </authorList>
    </citation>
    <scope>NUCLEOTIDE SEQUENCE [LARGE SCALE GENOMIC DNA]</scope>
    <source>
        <strain evidence="1 2">A1</strain>
    </source>
</reference>
<sequence>MEYRKNHLLTYSNKRYLIITSRKQTYLLYYGYKYFYAFFMDKHWRTNCTGNKYYDMSFKDYIKPKNNPPSCYFTKKAIRQYEILR</sequence>
<dbReference type="EMBL" id="LLXH01001842">
    <property type="protein sequence ID" value="PKC57385.1"/>
    <property type="molecule type" value="Genomic_DNA"/>
</dbReference>
<dbReference type="OrthoDB" id="2416172at2759"/>
<evidence type="ECO:0000313" key="2">
    <source>
        <dbReference type="Proteomes" id="UP000232688"/>
    </source>
</evidence>
<reference evidence="1 2" key="2">
    <citation type="submission" date="2017-10" db="EMBL/GenBank/DDBJ databases">
        <title>Genome analyses suggest a sexual origin of heterokaryosis in a supposedly ancient asexual fungus.</title>
        <authorList>
            <person name="Corradi N."/>
            <person name="Sedzielewska K."/>
            <person name="Noel J."/>
            <person name="Charron P."/>
            <person name="Farinelli L."/>
            <person name="Marton T."/>
            <person name="Kruger M."/>
            <person name="Pelin A."/>
            <person name="Brachmann A."/>
            <person name="Corradi N."/>
        </authorList>
    </citation>
    <scope>NUCLEOTIDE SEQUENCE [LARGE SCALE GENOMIC DNA]</scope>
    <source>
        <strain evidence="1 2">A1</strain>
    </source>
</reference>
<dbReference type="VEuPathDB" id="FungiDB:RhiirA1_428548"/>
<name>A0A2I1FL11_9GLOM</name>
<evidence type="ECO:0000313" key="1">
    <source>
        <dbReference type="EMBL" id="PKC57385.1"/>
    </source>
</evidence>
<dbReference type="VEuPathDB" id="FungiDB:RhiirFUN_004089"/>
<feature type="non-terminal residue" evidence="1">
    <location>
        <position position="85"/>
    </location>
</feature>
<dbReference type="AlphaFoldDB" id="A0A2I1FL11"/>
<gene>
    <name evidence="1" type="ORF">RhiirA1_428548</name>
</gene>
<accession>A0A2I1FL11</accession>
<comment type="caution">
    <text evidence="1">The sequence shown here is derived from an EMBL/GenBank/DDBJ whole genome shotgun (WGS) entry which is preliminary data.</text>
</comment>
<proteinExistence type="predicted"/>
<organism evidence="1 2">
    <name type="scientific">Rhizophagus irregularis</name>
    <dbReference type="NCBI Taxonomy" id="588596"/>
    <lineage>
        <taxon>Eukaryota</taxon>
        <taxon>Fungi</taxon>
        <taxon>Fungi incertae sedis</taxon>
        <taxon>Mucoromycota</taxon>
        <taxon>Glomeromycotina</taxon>
        <taxon>Glomeromycetes</taxon>
        <taxon>Glomerales</taxon>
        <taxon>Glomeraceae</taxon>
        <taxon>Rhizophagus</taxon>
    </lineage>
</organism>
<dbReference type="VEuPathDB" id="FungiDB:FUN_022974"/>